<evidence type="ECO:0000313" key="3">
    <source>
        <dbReference type="Proteomes" id="UP001362999"/>
    </source>
</evidence>
<sequence length="251" mass="27032">MTDTTMSDSSMLDANMTDAVKTAQVKTENVETANVKNGKVKTGNGQPGDGGDPGNGGEGEGEGPEEDPNLKKALSYEVYGTSVISGLPPVQKERLVGGWRRRHLEEEGPERTNAEDDEEVHARTRTSYDISCQYLKNAHAMALYQAEERAEDLNFDTDSDDDGSIHAREELKPEDIIIWDGTNPTQTAHTTDAGAVADRAVAKDVEVDSDDDSQAGTTMAMRSVLSNSNADNGFFNFVPASMLAAAVKRCT</sequence>
<name>A0AAW0BZU4_9AGAR</name>
<keyword evidence="3" id="KW-1185">Reference proteome</keyword>
<comment type="caution">
    <text evidence="2">The sequence shown here is derived from an EMBL/GenBank/DDBJ whole genome shotgun (WGS) entry which is preliminary data.</text>
</comment>
<feature type="compositionally biased region" description="Gly residues" evidence="1">
    <location>
        <begin position="45"/>
        <end position="58"/>
    </location>
</feature>
<dbReference type="Proteomes" id="UP001362999">
    <property type="component" value="Unassembled WGS sequence"/>
</dbReference>
<dbReference type="AlphaFoldDB" id="A0AAW0BZU4"/>
<evidence type="ECO:0000313" key="2">
    <source>
        <dbReference type="EMBL" id="KAK7031676.1"/>
    </source>
</evidence>
<gene>
    <name evidence="2" type="ORF">R3P38DRAFT_2774174</name>
</gene>
<protein>
    <submittedName>
        <fullName evidence="2">Uncharacterized protein</fullName>
    </submittedName>
</protein>
<reference evidence="2 3" key="1">
    <citation type="journal article" date="2024" name="J Genomics">
        <title>Draft genome sequencing and assembly of Favolaschia claudopus CIRM-BRFM 2984 isolated from oak limbs.</title>
        <authorList>
            <person name="Navarro D."/>
            <person name="Drula E."/>
            <person name="Chaduli D."/>
            <person name="Cazenave R."/>
            <person name="Ahrendt S."/>
            <person name="Wang J."/>
            <person name="Lipzen A."/>
            <person name="Daum C."/>
            <person name="Barry K."/>
            <person name="Grigoriev I.V."/>
            <person name="Favel A."/>
            <person name="Rosso M.N."/>
            <person name="Martin F."/>
        </authorList>
    </citation>
    <scope>NUCLEOTIDE SEQUENCE [LARGE SCALE GENOMIC DNA]</scope>
    <source>
        <strain evidence="2 3">CIRM-BRFM 2984</strain>
    </source>
</reference>
<feature type="region of interest" description="Disordered" evidence="1">
    <location>
        <begin position="23"/>
        <end position="68"/>
    </location>
</feature>
<organism evidence="2 3">
    <name type="scientific">Favolaschia claudopus</name>
    <dbReference type="NCBI Taxonomy" id="2862362"/>
    <lineage>
        <taxon>Eukaryota</taxon>
        <taxon>Fungi</taxon>
        <taxon>Dikarya</taxon>
        <taxon>Basidiomycota</taxon>
        <taxon>Agaricomycotina</taxon>
        <taxon>Agaricomycetes</taxon>
        <taxon>Agaricomycetidae</taxon>
        <taxon>Agaricales</taxon>
        <taxon>Marasmiineae</taxon>
        <taxon>Mycenaceae</taxon>
        <taxon>Favolaschia</taxon>
    </lineage>
</organism>
<dbReference type="EMBL" id="JAWWNJ010000024">
    <property type="protein sequence ID" value="KAK7031676.1"/>
    <property type="molecule type" value="Genomic_DNA"/>
</dbReference>
<evidence type="ECO:0000256" key="1">
    <source>
        <dbReference type="SAM" id="MobiDB-lite"/>
    </source>
</evidence>
<accession>A0AAW0BZU4</accession>
<proteinExistence type="predicted"/>
<feature type="compositionally biased region" description="Polar residues" evidence="1">
    <location>
        <begin position="24"/>
        <end position="35"/>
    </location>
</feature>